<dbReference type="OrthoDB" id="6140090at2759"/>
<proteinExistence type="predicted"/>
<dbReference type="PANTHER" id="PTHR45913">
    <property type="entry name" value="EPM2A-INTERACTING PROTEIN 1"/>
    <property type="match status" value="1"/>
</dbReference>
<reference evidence="1" key="1">
    <citation type="submission" date="2015-07" db="EMBL/GenBank/DDBJ databases">
        <title>MeaNS - Measles Nucleotide Surveillance Program.</title>
        <authorList>
            <person name="Tran T."/>
            <person name="Druce J."/>
        </authorList>
    </citation>
    <scope>NUCLEOTIDE SEQUENCE</scope>
    <source>
        <strain evidence="1">UCB-OBI-ISO-001</strain>
        <tissue evidence="1">Gonad</tissue>
    </source>
</reference>
<accession>A0A0L8GUM9</accession>
<dbReference type="STRING" id="37653.A0A0L8GUM9"/>
<organism evidence="1">
    <name type="scientific">Octopus bimaculoides</name>
    <name type="common">California two-spotted octopus</name>
    <dbReference type="NCBI Taxonomy" id="37653"/>
    <lineage>
        <taxon>Eukaryota</taxon>
        <taxon>Metazoa</taxon>
        <taxon>Spiralia</taxon>
        <taxon>Lophotrochozoa</taxon>
        <taxon>Mollusca</taxon>
        <taxon>Cephalopoda</taxon>
        <taxon>Coleoidea</taxon>
        <taxon>Octopodiformes</taxon>
        <taxon>Octopoda</taxon>
        <taxon>Incirrata</taxon>
        <taxon>Octopodidae</taxon>
        <taxon>Octopus</taxon>
    </lineage>
</organism>
<protein>
    <recommendedName>
        <fullName evidence="2">HAT C-terminal dimerisation domain-containing protein</fullName>
    </recommendedName>
</protein>
<sequence length="208" mass="24473">MRPNFKKLLLHTEVCWLSKGHVLCYVYELREMVLKLFEENQQNEFHGLIQDELCYTKLAHLSDIFEHLNKINTKKLNHYFPNIEIQNYDWIRNPFLAIATIDFSLTEEELAEIKNDWCLLLIYEEGNLQNFWIHVSKKHPNLAKKALLILLQFSTTYICEAALSVMLNLKTSKRGNLKILDSEMRVSLSTIPPNIQNLYSSHQAHVSR</sequence>
<name>A0A0L8GUM9_OCTBM</name>
<evidence type="ECO:0000313" key="1">
    <source>
        <dbReference type="EMBL" id="KOF80761.1"/>
    </source>
</evidence>
<gene>
    <name evidence="1" type="ORF">OCBIM_22027448mg</name>
</gene>
<dbReference type="EMBL" id="KQ420279">
    <property type="protein sequence ID" value="KOF80761.1"/>
    <property type="molecule type" value="Genomic_DNA"/>
</dbReference>
<evidence type="ECO:0008006" key="2">
    <source>
        <dbReference type="Google" id="ProtNLM"/>
    </source>
</evidence>
<dbReference type="AlphaFoldDB" id="A0A0L8GUM9"/>
<dbReference type="PANTHER" id="PTHR45913:SF19">
    <property type="entry name" value="LOW QUALITY PROTEIN: ZINC FINGER BED DOMAIN-CONTAINING PROTEIN 5-LIKE"/>
    <property type="match status" value="1"/>
</dbReference>